<protein>
    <submittedName>
        <fullName evidence="1">Uncharacterized protein</fullName>
    </submittedName>
</protein>
<organism evidence="1 2">
    <name type="scientific">Kwoniella dendrophila CBS 6074</name>
    <dbReference type="NCBI Taxonomy" id="1295534"/>
    <lineage>
        <taxon>Eukaryota</taxon>
        <taxon>Fungi</taxon>
        <taxon>Dikarya</taxon>
        <taxon>Basidiomycota</taxon>
        <taxon>Agaricomycotina</taxon>
        <taxon>Tremellomycetes</taxon>
        <taxon>Tremellales</taxon>
        <taxon>Cryptococcaceae</taxon>
        <taxon>Kwoniella</taxon>
    </lineage>
</organism>
<dbReference type="EMBL" id="CP144100">
    <property type="protein sequence ID" value="WWC87487.1"/>
    <property type="molecule type" value="Genomic_DNA"/>
</dbReference>
<reference evidence="1 2" key="1">
    <citation type="submission" date="2024-01" db="EMBL/GenBank/DDBJ databases">
        <title>Comparative genomics of Cryptococcus and Kwoniella reveals pathogenesis evolution and contrasting modes of karyotype evolution via chromosome fusion or intercentromeric recombination.</title>
        <authorList>
            <person name="Coelho M.A."/>
            <person name="David-Palma M."/>
            <person name="Shea T."/>
            <person name="Bowers K."/>
            <person name="McGinley-Smith S."/>
            <person name="Mohammad A.W."/>
            <person name="Gnirke A."/>
            <person name="Yurkov A.M."/>
            <person name="Nowrousian M."/>
            <person name="Sun S."/>
            <person name="Cuomo C.A."/>
            <person name="Heitman J."/>
        </authorList>
    </citation>
    <scope>NUCLEOTIDE SEQUENCE [LARGE SCALE GENOMIC DNA]</scope>
    <source>
        <strain evidence="1 2">CBS 6074</strain>
    </source>
</reference>
<sequence>MKFQVQELLDCALRYYKPLNLNSVKNNKPWTIVNRSASQKHQNRDDTIRLIEEFKNSIEKAHPALEHFGNYELDKRISMLNQWCQGLTMMDSEQAKPCEACGLPV</sequence>
<name>A0AAX4JQ00_9TREE</name>
<gene>
    <name evidence="1" type="ORF">L201_002377</name>
</gene>
<dbReference type="AlphaFoldDB" id="A0AAX4JQ00"/>
<keyword evidence="2" id="KW-1185">Reference proteome</keyword>
<accession>A0AAX4JQ00</accession>
<proteinExistence type="predicted"/>
<dbReference type="RefSeq" id="XP_066074250.1">
    <property type="nucleotide sequence ID" value="XM_066218153.1"/>
</dbReference>
<evidence type="ECO:0000313" key="1">
    <source>
        <dbReference type="EMBL" id="WWC87487.1"/>
    </source>
</evidence>
<evidence type="ECO:0000313" key="2">
    <source>
        <dbReference type="Proteomes" id="UP001355207"/>
    </source>
</evidence>
<dbReference type="GeneID" id="91093049"/>
<dbReference type="Proteomes" id="UP001355207">
    <property type="component" value="Chromosome 3"/>
</dbReference>